<evidence type="ECO:0000313" key="4">
    <source>
        <dbReference type="Proteomes" id="UP000186015"/>
    </source>
</evidence>
<sequence length="368" mass="41899">MPFGNVNVDYAPCKSVGALKASADYMLGQKKEQIESGVRKTSEGLYTALGCNRDNFANGILVTRKLNGKSYSKHKANTILAHKMSISFHPLDNVDHKTAFEIAQDFAEHFIHSKGYEVLFAVHTDTDHIHVHFLISNCNMETGKSYRRSQHDLYEMSEYFGKKCLEHGFTNSVREGFYNHDMSRQKDKLTFGEAQMKKRGAESFKDELREVIRIEITDPNNRTFDDVIRSLKEHYNVECRVAGNTVSYRHPQYLDKNGKSVSVRGSRLGDLYTRKGIEYELTKKYREYSTAGTFRAVGERDETESRGTSDGRGQVPDRTAARNSRQDVRGLDGFYERYADRAAEDERESAAAVGHPGAVSSKRKKRCR</sequence>
<protein>
    <submittedName>
        <fullName evidence="3">Relaxase/Mobilisation nuclease domain-containing protein</fullName>
    </submittedName>
</protein>
<gene>
    <name evidence="3" type="ORF">SAMN05216469_12019</name>
</gene>
<evidence type="ECO:0000259" key="2">
    <source>
        <dbReference type="Pfam" id="PF03432"/>
    </source>
</evidence>
<evidence type="ECO:0000256" key="1">
    <source>
        <dbReference type="SAM" id="MobiDB-lite"/>
    </source>
</evidence>
<feature type="region of interest" description="Disordered" evidence="1">
    <location>
        <begin position="296"/>
        <end position="328"/>
    </location>
</feature>
<dbReference type="Proteomes" id="UP000186015">
    <property type="component" value="Unassembled WGS sequence"/>
</dbReference>
<dbReference type="Gene3D" id="3.30.930.30">
    <property type="match status" value="1"/>
</dbReference>
<dbReference type="RefSeq" id="WP_074835620.1">
    <property type="nucleotide sequence ID" value="NZ_FOAT01000020.1"/>
</dbReference>
<proteinExistence type="predicted"/>
<evidence type="ECO:0000313" key="3">
    <source>
        <dbReference type="EMBL" id="SEL32690.1"/>
    </source>
</evidence>
<dbReference type="OrthoDB" id="9762440at2"/>
<accession>A0A1H7PA60</accession>
<feature type="region of interest" description="Disordered" evidence="1">
    <location>
        <begin position="344"/>
        <end position="368"/>
    </location>
</feature>
<organism evidence="3 4">
    <name type="scientific">Ruminococcus albus</name>
    <dbReference type="NCBI Taxonomy" id="1264"/>
    <lineage>
        <taxon>Bacteria</taxon>
        <taxon>Bacillati</taxon>
        <taxon>Bacillota</taxon>
        <taxon>Clostridia</taxon>
        <taxon>Eubacteriales</taxon>
        <taxon>Oscillospiraceae</taxon>
        <taxon>Ruminococcus</taxon>
    </lineage>
</organism>
<reference evidence="3 4" key="1">
    <citation type="submission" date="2016-10" db="EMBL/GenBank/DDBJ databases">
        <authorList>
            <person name="de Groot N.N."/>
        </authorList>
    </citation>
    <scope>NUCLEOTIDE SEQUENCE [LARGE SCALE GENOMIC DNA]</scope>
    <source>
        <strain evidence="3 4">KH2T6</strain>
    </source>
</reference>
<feature type="domain" description="MobA/VirD2-like nuclease" evidence="2">
    <location>
        <begin position="45"/>
        <end position="168"/>
    </location>
</feature>
<dbReference type="Pfam" id="PF03432">
    <property type="entry name" value="Relaxase"/>
    <property type="match status" value="1"/>
</dbReference>
<name>A0A1H7PA60_RUMAL</name>
<dbReference type="AlphaFoldDB" id="A0A1H7PA60"/>
<dbReference type="EMBL" id="FOAT01000020">
    <property type="protein sequence ID" value="SEL32690.1"/>
    <property type="molecule type" value="Genomic_DNA"/>
</dbReference>
<feature type="compositionally biased region" description="Basic and acidic residues" evidence="1">
    <location>
        <begin position="297"/>
        <end position="309"/>
    </location>
</feature>
<dbReference type="InterPro" id="IPR005094">
    <property type="entry name" value="Endonuclease_MobA/VirD2"/>
</dbReference>